<accession>A0A814KJZ5</accession>
<organism evidence="1 3">
    <name type="scientific">Didymodactylos carnosus</name>
    <dbReference type="NCBI Taxonomy" id="1234261"/>
    <lineage>
        <taxon>Eukaryota</taxon>
        <taxon>Metazoa</taxon>
        <taxon>Spiralia</taxon>
        <taxon>Gnathifera</taxon>
        <taxon>Rotifera</taxon>
        <taxon>Eurotatoria</taxon>
        <taxon>Bdelloidea</taxon>
        <taxon>Philodinida</taxon>
        <taxon>Philodinidae</taxon>
        <taxon>Didymodactylos</taxon>
    </lineage>
</organism>
<dbReference type="EMBL" id="CAJOBC010004279">
    <property type="protein sequence ID" value="CAF3821801.1"/>
    <property type="molecule type" value="Genomic_DNA"/>
</dbReference>
<proteinExistence type="predicted"/>
<dbReference type="Proteomes" id="UP000681722">
    <property type="component" value="Unassembled WGS sequence"/>
</dbReference>
<keyword evidence="3" id="KW-1185">Reference proteome</keyword>
<evidence type="ECO:0000313" key="3">
    <source>
        <dbReference type="Proteomes" id="UP000663829"/>
    </source>
</evidence>
<dbReference type="AlphaFoldDB" id="A0A814KJZ5"/>
<evidence type="ECO:0000313" key="1">
    <source>
        <dbReference type="EMBL" id="CAF1052380.1"/>
    </source>
</evidence>
<comment type="caution">
    <text evidence="1">The sequence shown here is derived from an EMBL/GenBank/DDBJ whole genome shotgun (WGS) entry which is preliminary data.</text>
</comment>
<gene>
    <name evidence="1" type="ORF">GPM918_LOCUS16352</name>
    <name evidence="2" type="ORF">SRO942_LOCUS16352</name>
</gene>
<dbReference type="OrthoDB" id="10555805at2759"/>
<evidence type="ECO:0000313" key="2">
    <source>
        <dbReference type="EMBL" id="CAF3821801.1"/>
    </source>
</evidence>
<reference evidence="1" key="1">
    <citation type="submission" date="2021-02" db="EMBL/GenBank/DDBJ databases">
        <authorList>
            <person name="Nowell W R."/>
        </authorList>
    </citation>
    <scope>NUCLEOTIDE SEQUENCE</scope>
</reference>
<sequence>MKQFTDLASTKLLKYVKETLDTADHLLPFDFKDLSFENYSKKLKTKMWDRTYPEQRYQLTYDKANLWRRTILIMYCSQFFDNSKKTFRDRFLELTEEFAQQLPPIKERTLKLADTNALHLNTHSVDDQLRKNLTSNFLKIVNKTSNDLAQHLYQKYIYEMEVVLNKICPEENNLFRTKKLH</sequence>
<dbReference type="EMBL" id="CAJNOQ010004279">
    <property type="protein sequence ID" value="CAF1052380.1"/>
    <property type="molecule type" value="Genomic_DNA"/>
</dbReference>
<dbReference type="Proteomes" id="UP000663829">
    <property type="component" value="Unassembled WGS sequence"/>
</dbReference>
<name>A0A814KJZ5_9BILA</name>
<protein>
    <submittedName>
        <fullName evidence="1">Uncharacterized protein</fullName>
    </submittedName>
</protein>